<reference evidence="4 5" key="1">
    <citation type="submission" date="2023-02" db="EMBL/GenBank/DDBJ databases">
        <title>Dictyobacter halimunensis sp. nov., a new member of the class Ktedonobacteria from forest soil in a geothermal area.</title>
        <authorList>
            <person name="Rachmania M.K."/>
            <person name="Ningsih F."/>
            <person name="Sakai Y."/>
            <person name="Yabe S."/>
            <person name="Yokota A."/>
            <person name="Sjamsuridzal W."/>
        </authorList>
    </citation>
    <scope>NUCLEOTIDE SEQUENCE [LARGE SCALE GENOMIC DNA]</scope>
    <source>
        <strain evidence="4 5">S3.2.2.5</strain>
    </source>
</reference>
<dbReference type="Proteomes" id="UP001344906">
    <property type="component" value="Unassembled WGS sequence"/>
</dbReference>
<feature type="chain" id="PRO_5046102548" description="IPT/TIG domain-containing protein" evidence="3">
    <location>
        <begin position="34"/>
        <end position="325"/>
    </location>
</feature>
<proteinExistence type="predicted"/>
<dbReference type="PROSITE" id="PS51257">
    <property type="entry name" value="PROKAR_LIPOPROTEIN"/>
    <property type="match status" value="1"/>
</dbReference>
<name>A0ABQ6FWD6_9CHLR</name>
<evidence type="ECO:0000256" key="3">
    <source>
        <dbReference type="SAM" id="SignalP"/>
    </source>
</evidence>
<protein>
    <recommendedName>
        <fullName evidence="6">IPT/TIG domain-containing protein</fullName>
    </recommendedName>
</protein>
<keyword evidence="5" id="KW-1185">Reference proteome</keyword>
<evidence type="ECO:0000256" key="1">
    <source>
        <dbReference type="SAM" id="MobiDB-lite"/>
    </source>
</evidence>
<organism evidence="4 5">
    <name type="scientific">Dictyobacter halimunensis</name>
    <dbReference type="NCBI Taxonomy" id="3026934"/>
    <lineage>
        <taxon>Bacteria</taxon>
        <taxon>Bacillati</taxon>
        <taxon>Chloroflexota</taxon>
        <taxon>Ktedonobacteria</taxon>
        <taxon>Ktedonobacterales</taxon>
        <taxon>Dictyobacteraceae</taxon>
        <taxon>Dictyobacter</taxon>
    </lineage>
</organism>
<evidence type="ECO:0000313" key="4">
    <source>
        <dbReference type="EMBL" id="GLV57310.1"/>
    </source>
</evidence>
<feature type="compositionally biased region" description="Low complexity" evidence="1">
    <location>
        <begin position="257"/>
        <end position="279"/>
    </location>
</feature>
<comment type="caution">
    <text evidence="4">The sequence shown here is derived from an EMBL/GenBank/DDBJ whole genome shotgun (WGS) entry which is preliminary data.</text>
</comment>
<keyword evidence="2" id="KW-1133">Transmembrane helix</keyword>
<feature type="transmembrane region" description="Helical" evidence="2">
    <location>
        <begin position="296"/>
        <end position="319"/>
    </location>
</feature>
<keyword evidence="2" id="KW-0812">Transmembrane</keyword>
<sequence>MFKTFIRYLSVLFCGLVGCALFICTYTQPAAFASPSHTQDDPTPTATATATYNPNLTLALPAGGTPSGRPGTVIQLTGTGFPPNSGVAFSIATDPNQCASGNGSVGPLQSQQPANADGNGNFTVQASWPDSANQPNTKYYVCASAGNAHAAATTPFTVLGQPTVASSNQTVNAGDKVTITGQNWLPQQGLNVAITAGQGGNTIVSGQANPDTNGTFSLDLTIPASTASGNYGISVVGQNDPNLKTYQDNAITVNAQATPTPQATATPTATPTPQATATPTPTPSTNNGSSGGGGGLTWLIFLLGGVGVVLVIIGLTMYLSNTHSS</sequence>
<evidence type="ECO:0008006" key="6">
    <source>
        <dbReference type="Google" id="ProtNLM"/>
    </source>
</evidence>
<feature type="region of interest" description="Disordered" evidence="1">
    <location>
        <begin position="257"/>
        <end position="290"/>
    </location>
</feature>
<evidence type="ECO:0000313" key="5">
    <source>
        <dbReference type="Proteomes" id="UP001344906"/>
    </source>
</evidence>
<dbReference type="EMBL" id="BSRI01000002">
    <property type="protein sequence ID" value="GLV57310.1"/>
    <property type="molecule type" value="Genomic_DNA"/>
</dbReference>
<feature type="region of interest" description="Disordered" evidence="1">
    <location>
        <begin position="100"/>
        <end position="121"/>
    </location>
</feature>
<accession>A0ABQ6FWD6</accession>
<dbReference type="RefSeq" id="WP_338253234.1">
    <property type="nucleotide sequence ID" value="NZ_BSRI01000002.1"/>
</dbReference>
<evidence type="ECO:0000256" key="2">
    <source>
        <dbReference type="SAM" id="Phobius"/>
    </source>
</evidence>
<gene>
    <name evidence="4" type="ORF">KDH_41460</name>
</gene>
<keyword evidence="2" id="KW-0472">Membrane</keyword>
<feature type="signal peptide" evidence="3">
    <location>
        <begin position="1"/>
        <end position="33"/>
    </location>
</feature>
<keyword evidence="3" id="KW-0732">Signal</keyword>